<dbReference type="SUPFAM" id="SSF56954">
    <property type="entry name" value="Outer membrane efflux proteins (OEP)"/>
    <property type="match status" value="1"/>
</dbReference>
<dbReference type="EMBL" id="JJOA01000002">
    <property type="protein sequence ID" value="KEA60985.1"/>
    <property type="molecule type" value="Genomic_DNA"/>
</dbReference>
<keyword evidence="6" id="KW-0472">Membrane</keyword>
<dbReference type="Gene3D" id="1.20.1600.10">
    <property type="entry name" value="Outer membrane efflux proteins (OEP)"/>
    <property type="match status" value="1"/>
</dbReference>
<sequence>MTIGRILLAVVLACVSPHALADDLMSVVTSALDYDAELAGVRSDVEIGRLGVPRARAALLPRIDAGWGRTYNRIATRDVPSMHYWQNGWTVSLTQPLFDWERWIAYRQAGTAAAKAELTYARAQQALMLRAGRAYFDVLAATDELMRATEYVAAVAEQHEITVHRRAAGEATLIDVREAQAQLDAARLQQIDARQAVDSRRRIVETLIGRPLGPFARVPDETPALRLDPDDAGYWIAQAEQKGYPVQIGELAVRDARDEARRVRAQRYPVVNLTGSHTPAGAASGFAQPTTTTTAMVTISIPLLTGGDIQARLGQALAGEDKARSALQAATRQAGADTLDAFQRLHWARERGELLGRLVRANERTLDATRIGYRVGSRSNLDVLRASEALFASRKARLGAHYDMLAAYLALKSGVASLDFDDVARINGWLTGDGR</sequence>
<keyword evidence="4" id="KW-1134">Transmembrane beta strand</keyword>
<feature type="chain" id="PRO_5001677946" description="Type I secretion outer membrane protein, TolC family" evidence="8">
    <location>
        <begin position="22"/>
        <end position="435"/>
    </location>
</feature>
<evidence type="ECO:0008006" key="10">
    <source>
        <dbReference type="Google" id="ProtNLM"/>
    </source>
</evidence>
<evidence type="ECO:0000256" key="1">
    <source>
        <dbReference type="ARBA" id="ARBA00004442"/>
    </source>
</evidence>
<keyword evidence="5" id="KW-0812">Transmembrane</keyword>
<comment type="similarity">
    <text evidence="2">Belongs to the outer membrane factor (OMF) (TC 1.B.17) family.</text>
</comment>
<evidence type="ECO:0000256" key="2">
    <source>
        <dbReference type="ARBA" id="ARBA00007613"/>
    </source>
</evidence>
<dbReference type="GO" id="GO:0015562">
    <property type="term" value="F:efflux transmembrane transporter activity"/>
    <property type="evidence" value="ECO:0007669"/>
    <property type="project" value="InterPro"/>
</dbReference>
<name>A0A071MJZ0_9BURK</name>
<dbReference type="OrthoDB" id="9813458at2"/>
<evidence type="ECO:0000256" key="5">
    <source>
        <dbReference type="ARBA" id="ARBA00022692"/>
    </source>
</evidence>
<dbReference type="InterPro" id="IPR051906">
    <property type="entry name" value="TolC-like"/>
</dbReference>
<evidence type="ECO:0000256" key="7">
    <source>
        <dbReference type="ARBA" id="ARBA00023237"/>
    </source>
</evidence>
<evidence type="ECO:0000313" key="9">
    <source>
        <dbReference type="EMBL" id="KEA60985.1"/>
    </source>
</evidence>
<keyword evidence="8" id="KW-0732">Signal</keyword>
<feature type="signal peptide" evidence="8">
    <location>
        <begin position="1"/>
        <end position="21"/>
    </location>
</feature>
<dbReference type="PANTHER" id="PTHR30026">
    <property type="entry name" value="OUTER MEMBRANE PROTEIN TOLC"/>
    <property type="match status" value="1"/>
</dbReference>
<evidence type="ECO:0000256" key="4">
    <source>
        <dbReference type="ARBA" id="ARBA00022452"/>
    </source>
</evidence>
<proteinExistence type="inferred from homology"/>
<dbReference type="InterPro" id="IPR010130">
    <property type="entry name" value="T1SS_OMP_TolC"/>
</dbReference>
<gene>
    <name evidence="9" type="ORF">DT99_02425</name>
</gene>
<dbReference type="GO" id="GO:1990281">
    <property type="term" value="C:efflux pump complex"/>
    <property type="evidence" value="ECO:0007669"/>
    <property type="project" value="TreeGrafter"/>
</dbReference>
<keyword evidence="7" id="KW-0998">Cell outer membrane</keyword>
<dbReference type="NCBIfam" id="TIGR01844">
    <property type="entry name" value="type_I_sec_TolC"/>
    <property type="match status" value="1"/>
</dbReference>
<accession>A0A071MJZ0</accession>
<evidence type="ECO:0000256" key="8">
    <source>
        <dbReference type="SAM" id="SignalP"/>
    </source>
</evidence>
<dbReference type="AlphaFoldDB" id="A0A071MJZ0"/>
<organism evidence="9">
    <name type="scientific">Burkholderia cenocepacia</name>
    <dbReference type="NCBI Taxonomy" id="95486"/>
    <lineage>
        <taxon>Bacteria</taxon>
        <taxon>Pseudomonadati</taxon>
        <taxon>Pseudomonadota</taxon>
        <taxon>Betaproteobacteria</taxon>
        <taxon>Burkholderiales</taxon>
        <taxon>Burkholderiaceae</taxon>
        <taxon>Burkholderia</taxon>
        <taxon>Burkholderia cepacia complex</taxon>
    </lineage>
</organism>
<dbReference type="PANTHER" id="PTHR30026:SF20">
    <property type="entry name" value="OUTER MEMBRANE PROTEIN TOLC"/>
    <property type="match status" value="1"/>
</dbReference>
<keyword evidence="3" id="KW-0813">Transport</keyword>
<protein>
    <recommendedName>
        <fullName evidence="10">Type I secretion outer membrane protein, TolC family</fullName>
    </recommendedName>
</protein>
<evidence type="ECO:0000256" key="3">
    <source>
        <dbReference type="ARBA" id="ARBA00022448"/>
    </source>
</evidence>
<dbReference type="Pfam" id="PF02321">
    <property type="entry name" value="OEP"/>
    <property type="match status" value="2"/>
</dbReference>
<dbReference type="InterPro" id="IPR003423">
    <property type="entry name" value="OMP_efflux"/>
</dbReference>
<evidence type="ECO:0000256" key="6">
    <source>
        <dbReference type="ARBA" id="ARBA00023136"/>
    </source>
</evidence>
<dbReference type="GO" id="GO:0009279">
    <property type="term" value="C:cell outer membrane"/>
    <property type="evidence" value="ECO:0007669"/>
    <property type="project" value="UniProtKB-SubCell"/>
</dbReference>
<reference evidence="9" key="1">
    <citation type="submission" date="2014-04" db="EMBL/GenBank/DDBJ databases">
        <title>In planta biocontrol of soil-borne Fusarium wilt of banana through a plant endophytic bacterium, Burkholderia cenocepacia 869T2.</title>
        <authorList>
            <person name="Ho Y.-N."/>
            <person name="Chiang H.-M."/>
            <person name="Chao C.-P."/>
            <person name="Su C.-C."/>
            <person name="Hsu H.-F."/>
            <person name="Guo C.-T."/>
            <person name="Hsieh J.-L."/>
            <person name="Huang C.-C."/>
        </authorList>
    </citation>
    <scope>NUCLEOTIDE SEQUENCE [LARGE SCALE GENOMIC DNA]</scope>
    <source>
        <strain evidence="9">869T2</strain>
    </source>
</reference>
<dbReference type="GO" id="GO:0015288">
    <property type="term" value="F:porin activity"/>
    <property type="evidence" value="ECO:0007669"/>
    <property type="project" value="TreeGrafter"/>
</dbReference>
<comment type="caution">
    <text evidence="9">The sequence shown here is derived from an EMBL/GenBank/DDBJ whole genome shotgun (WGS) entry which is preliminary data.</text>
</comment>
<comment type="subcellular location">
    <subcellularLocation>
        <location evidence="1">Cell outer membrane</location>
    </subcellularLocation>
</comment>